<dbReference type="EMBL" id="VSRR010000562">
    <property type="protein sequence ID" value="MPC17136.1"/>
    <property type="molecule type" value="Genomic_DNA"/>
</dbReference>
<reference evidence="1 2" key="1">
    <citation type="submission" date="2019-05" db="EMBL/GenBank/DDBJ databases">
        <title>Another draft genome of Portunus trituberculatus and its Hox gene families provides insights of decapod evolution.</title>
        <authorList>
            <person name="Jeong J.-H."/>
            <person name="Song I."/>
            <person name="Kim S."/>
            <person name="Choi T."/>
            <person name="Kim D."/>
            <person name="Ryu S."/>
            <person name="Kim W."/>
        </authorList>
    </citation>
    <scope>NUCLEOTIDE SEQUENCE [LARGE SCALE GENOMIC DNA]</scope>
    <source>
        <tissue evidence="1">Muscle</tissue>
    </source>
</reference>
<name>A0A5B7D7H5_PORTR</name>
<sequence length="72" mass="8415">MPSRLYPRGVLETDFTGCWHGSFHEWLSCDALQPSNVAYCATNTATFLVTRLNILFPSDFFIFIRRRKKLKE</sequence>
<keyword evidence="2" id="KW-1185">Reference proteome</keyword>
<gene>
    <name evidence="1" type="ORF">E2C01_009983</name>
</gene>
<protein>
    <submittedName>
        <fullName evidence="1">Uncharacterized protein</fullName>
    </submittedName>
</protein>
<evidence type="ECO:0000313" key="1">
    <source>
        <dbReference type="EMBL" id="MPC17136.1"/>
    </source>
</evidence>
<organism evidence="1 2">
    <name type="scientific">Portunus trituberculatus</name>
    <name type="common">Swimming crab</name>
    <name type="synonym">Neptunus trituberculatus</name>
    <dbReference type="NCBI Taxonomy" id="210409"/>
    <lineage>
        <taxon>Eukaryota</taxon>
        <taxon>Metazoa</taxon>
        <taxon>Ecdysozoa</taxon>
        <taxon>Arthropoda</taxon>
        <taxon>Crustacea</taxon>
        <taxon>Multicrustacea</taxon>
        <taxon>Malacostraca</taxon>
        <taxon>Eumalacostraca</taxon>
        <taxon>Eucarida</taxon>
        <taxon>Decapoda</taxon>
        <taxon>Pleocyemata</taxon>
        <taxon>Brachyura</taxon>
        <taxon>Eubrachyura</taxon>
        <taxon>Portunoidea</taxon>
        <taxon>Portunidae</taxon>
        <taxon>Portuninae</taxon>
        <taxon>Portunus</taxon>
    </lineage>
</organism>
<proteinExistence type="predicted"/>
<accession>A0A5B7D7H5</accession>
<dbReference type="Proteomes" id="UP000324222">
    <property type="component" value="Unassembled WGS sequence"/>
</dbReference>
<comment type="caution">
    <text evidence="1">The sequence shown here is derived from an EMBL/GenBank/DDBJ whole genome shotgun (WGS) entry which is preliminary data.</text>
</comment>
<dbReference type="AlphaFoldDB" id="A0A5B7D7H5"/>
<evidence type="ECO:0000313" key="2">
    <source>
        <dbReference type="Proteomes" id="UP000324222"/>
    </source>
</evidence>